<keyword evidence="1" id="KW-1133">Transmembrane helix</keyword>
<gene>
    <name evidence="2" type="ORF">N803_01725</name>
</gene>
<dbReference type="STRING" id="1385521.N803_01725"/>
<keyword evidence="1" id="KW-0472">Membrane</keyword>
<organism evidence="2 3">
    <name type="scientific">Knoellia subterranea KCTC 19937</name>
    <dbReference type="NCBI Taxonomy" id="1385521"/>
    <lineage>
        <taxon>Bacteria</taxon>
        <taxon>Bacillati</taxon>
        <taxon>Actinomycetota</taxon>
        <taxon>Actinomycetes</taxon>
        <taxon>Micrococcales</taxon>
        <taxon>Intrasporangiaceae</taxon>
        <taxon>Knoellia</taxon>
    </lineage>
</organism>
<keyword evidence="3" id="KW-1185">Reference proteome</keyword>
<evidence type="ECO:0000313" key="3">
    <source>
        <dbReference type="Proteomes" id="UP000030011"/>
    </source>
</evidence>
<evidence type="ECO:0000256" key="1">
    <source>
        <dbReference type="SAM" id="Phobius"/>
    </source>
</evidence>
<protein>
    <submittedName>
        <fullName evidence="2">Uncharacterized protein</fullName>
    </submittedName>
</protein>
<keyword evidence="1" id="KW-0812">Transmembrane</keyword>
<dbReference type="RefSeq" id="WP_035902047.1">
    <property type="nucleotide sequence ID" value="NZ_AVPK01000001.1"/>
</dbReference>
<dbReference type="eggNOG" id="ENOG503230X">
    <property type="taxonomic scope" value="Bacteria"/>
</dbReference>
<proteinExistence type="predicted"/>
<dbReference type="OrthoDB" id="4843732at2"/>
<reference evidence="2 3" key="1">
    <citation type="submission" date="2013-08" db="EMBL/GenBank/DDBJ databases">
        <title>The genome sequence of Knoellia subterranea.</title>
        <authorList>
            <person name="Zhu W."/>
            <person name="Wang G."/>
        </authorList>
    </citation>
    <scope>NUCLEOTIDE SEQUENCE [LARGE SCALE GENOMIC DNA]</scope>
    <source>
        <strain evidence="2 3">KCTC 19937</strain>
    </source>
</reference>
<accession>A0A0A0JU44</accession>
<dbReference type="Proteomes" id="UP000030011">
    <property type="component" value="Unassembled WGS sequence"/>
</dbReference>
<evidence type="ECO:0000313" key="2">
    <source>
        <dbReference type="EMBL" id="KGN39582.1"/>
    </source>
</evidence>
<feature type="transmembrane region" description="Helical" evidence="1">
    <location>
        <begin position="15"/>
        <end position="34"/>
    </location>
</feature>
<comment type="caution">
    <text evidence="2">The sequence shown here is derived from an EMBL/GenBank/DDBJ whole genome shotgun (WGS) entry which is preliminary data.</text>
</comment>
<sequence>MRIRDFWRSAWNDNIFGFRFVVGMCGFWFGPLMFGTMGFMTRPQKWAMVAWAAVAAVGWLGAWVVMLGRHFRSAPGTHVDLTPTKPMLLPAALMVGGIVGCLLSF</sequence>
<feature type="transmembrane region" description="Helical" evidence="1">
    <location>
        <begin position="46"/>
        <end position="67"/>
    </location>
</feature>
<name>A0A0A0JU44_9MICO</name>
<dbReference type="EMBL" id="AVPK01000001">
    <property type="protein sequence ID" value="KGN39582.1"/>
    <property type="molecule type" value="Genomic_DNA"/>
</dbReference>
<dbReference type="AlphaFoldDB" id="A0A0A0JU44"/>
<feature type="transmembrane region" description="Helical" evidence="1">
    <location>
        <begin position="87"/>
        <end position="104"/>
    </location>
</feature>